<protein>
    <submittedName>
        <fullName evidence="2">Uncharacterized protein</fullName>
    </submittedName>
</protein>
<keyword evidence="1" id="KW-1133">Transmembrane helix</keyword>
<evidence type="ECO:0000256" key="1">
    <source>
        <dbReference type="SAM" id="Phobius"/>
    </source>
</evidence>
<feature type="transmembrane region" description="Helical" evidence="1">
    <location>
        <begin position="74"/>
        <end position="93"/>
    </location>
</feature>
<sequence>MFWSGGLLTCISSYFIAETPGLGARFGASAFVLAAVIFVAYVHTPFLNIRGRRISFYSQRSEPYGGGVTVAKSWWRLVGTSAVLTIGAISLTLSNATMWPAVVAALIVIAIGAVFGYRDSGSGGGFSGGQTLQFALVSVLTLGVFPLFYLAGYYGSRIWLFDQRSYGRHQRD</sequence>
<dbReference type="KEGG" id="mgo:AFA91_10730"/>
<proteinExistence type="predicted"/>
<dbReference type="Proteomes" id="UP000062255">
    <property type="component" value="Chromosome"/>
</dbReference>
<dbReference type="STRING" id="134601.AFA91_10730"/>
<organism evidence="2 3">
    <name type="scientific">Mycolicibacterium goodii</name>
    <name type="common">Mycobacterium goodii</name>
    <dbReference type="NCBI Taxonomy" id="134601"/>
    <lineage>
        <taxon>Bacteria</taxon>
        <taxon>Bacillati</taxon>
        <taxon>Actinomycetota</taxon>
        <taxon>Actinomycetes</taxon>
        <taxon>Mycobacteriales</taxon>
        <taxon>Mycobacteriaceae</taxon>
        <taxon>Mycolicibacterium</taxon>
    </lineage>
</organism>
<keyword evidence="1" id="KW-0472">Membrane</keyword>
<reference evidence="2 3" key="1">
    <citation type="submission" date="2015-07" db="EMBL/GenBank/DDBJ databases">
        <title>Complete genome sequence of Mycobacterium goodii X7B, a facultative thermophilic biodesulfurizing bacterium.</title>
        <authorList>
            <person name="Yu B."/>
            <person name="Li F."/>
            <person name="Xu P."/>
        </authorList>
    </citation>
    <scope>NUCLEOTIDE SEQUENCE [LARGE SCALE GENOMIC DNA]</scope>
    <source>
        <strain evidence="2 3">X7B</strain>
    </source>
</reference>
<feature type="transmembrane region" description="Helical" evidence="1">
    <location>
        <begin position="27"/>
        <end position="49"/>
    </location>
</feature>
<feature type="transmembrane region" description="Helical" evidence="1">
    <location>
        <begin position="129"/>
        <end position="151"/>
    </location>
</feature>
<accession>A0A0K0X467</accession>
<keyword evidence="1" id="KW-0812">Transmembrane</keyword>
<dbReference type="PATRIC" id="fig|134601.6.peg.2235"/>
<dbReference type="AlphaFoldDB" id="A0A0K0X467"/>
<dbReference type="EMBL" id="CP012150">
    <property type="protein sequence ID" value="AKS32270.1"/>
    <property type="molecule type" value="Genomic_DNA"/>
</dbReference>
<gene>
    <name evidence="2" type="ORF">AFA91_10730</name>
</gene>
<name>A0A0K0X467_MYCGD</name>
<feature type="transmembrane region" description="Helical" evidence="1">
    <location>
        <begin position="99"/>
        <end position="117"/>
    </location>
</feature>
<evidence type="ECO:0000313" key="2">
    <source>
        <dbReference type="EMBL" id="AKS32270.1"/>
    </source>
</evidence>
<evidence type="ECO:0000313" key="3">
    <source>
        <dbReference type="Proteomes" id="UP000062255"/>
    </source>
</evidence>
<dbReference type="OrthoDB" id="4764216at2"/>